<name>A0A0C3A1Q5_9AGAM</name>
<keyword evidence="3" id="KW-1185">Reference proteome</keyword>
<dbReference type="Proteomes" id="UP000053989">
    <property type="component" value="Unassembled WGS sequence"/>
</dbReference>
<evidence type="ECO:0000313" key="3">
    <source>
        <dbReference type="Proteomes" id="UP000053989"/>
    </source>
</evidence>
<proteinExistence type="predicted"/>
<accession>A0A0C3A1Q5</accession>
<organism evidence="2 3">
    <name type="scientific">Scleroderma citrinum Foug A</name>
    <dbReference type="NCBI Taxonomy" id="1036808"/>
    <lineage>
        <taxon>Eukaryota</taxon>
        <taxon>Fungi</taxon>
        <taxon>Dikarya</taxon>
        <taxon>Basidiomycota</taxon>
        <taxon>Agaricomycotina</taxon>
        <taxon>Agaricomycetes</taxon>
        <taxon>Agaricomycetidae</taxon>
        <taxon>Boletales</taxon>
        <taxon>Sclerodermatineae</taxon>
        <taxon>Sclerodermataceae</taxon>
        <taxon>Scleroderma</taxon>
    </lineage>
</organism>
<gene>
    <name evidence="2" type="ORF">SCLCIDRAFT_1109708</name>
</gene>
<reference evidence="3" key="2">
    <citation type="submission" date="2015-01" db="EMBL/GenBank/DDBJ databases">
        <title>Evolutionary Origins and Diversification of the Mycorrhizal Mutualists.</title>
        <authorList>
            <consortium name="DOE Joint Genome Institute"/>
            <consortium name="Mycorrhizal Genomics Consortium"/>
            <person name="Kohler A."/>
            <person name="Kuo A."/>
            <person name="Nagy L.G."/>
            <person name="Floudas D."/>
            <person name="Copeland A."/>
            <person name="Barry K.W."/>
            <person name="Cichocki N."/>
            <person name="Veneault-Fourrey C."/>
            <person name="LaButti K."/>
            <person name="Lindquist E.A."/>
            <person name="Lipzen A."/>
            <person name="Lundell T."/>
            <person name="Morin E."/>
            <person name="Murat C."/>
            <person name="Riley R."/>
            <person name="Ohm R."/>
            <person name="Sun H."/>
            <person name="Tunlid A."/>
            <person name="Henrissat B."/>
            <person name="Grigoriev I.V."/>
            <person name="Hibbett D.S."/>
            <person name="Martin F."/>
        </authorList>
    </citation>
    <scope>NUCLEOTIDE SEQUENCE [LARGE SCALE GENOMIC DNA]</scope>
    <source>
        <strain evidence="3">Foug A</strain>
    </source>
</reference>
<dbReference type="InParanoid" id="A0A0C3A1Q5"/>
<dbReference type="HOGENOM" id="CLU_1759894_0_0_1"/>
<dbReference type="AlphaFoldDB" id="A0A0C3A1Q5"/>
<evidence type="ECO:0000256" key="1">
    <source>
        <dbReference type="SAM" id="MobiDB-lite"/>
    </source>
</evidence>
<feature type="compositionally biased region" description="Polar residues" evidence="1">
    <location>
        <begin position="126"/>
        <end position="138"/>
    </location>
</feature>
<protein>
    <submittedName>
        <fullName evidence="2">Uncharacterized protein</fullName>
    </submittedName>
</protein>
<evidence type="ECO:0000313" key="2">
    <source>
        <dbReference type="EMBL" id="KIM67578.1"/>
    </source>
</evidence>
<sequence>MSREHSNSSNIARSLRMPETWLTCSKPHRALIAVPTDQTSAWEMPLSGPYGLLLKGHTNAIGHGYIPVHTRSDAHRDHWLVYSDGSTQCMACPDLESINGFTCLLGFIASFERRIQRTRLPPIEHNTASVTQRSTKTIPTLADDTAIS</sequence>
<dbReference type="EMBL" id="KN822012">
    <property type="protein sequence ID" value="KIM67578.1"/>
    <property type="molecule type" value="Genomic_DNA"/>
</dbReference>
<reference evidence="2 3" key="1">
    <citation type="submission" date="2014-04" db="EMBL/GenBank/DDBJ databases">
        <authorList>
            <consortium name="DOE Joint Genome Institute"/>
            <person name="Kuo A."/>
            <person name="Kohler A."/>
            <person name="Nagy L.G."/>
            <person name="Floudas D."/>
            <person name="Copeland A."/>
            <person name="Barry K.W."/>
            <person name="Cichocki N."/>
            <person name="Veneault-Fourrey C."/>
            <person name="LaButti K."/>
            <person name="Lindquist E.A."/>
            <person name="Lipzen A."/>
            <person name="Lundell T."/>
            <person name="Morin E."/>
            <person name="Murat C."/>
            <person name="Sun H."/>
            <person name="Tunlid A."/>
            <person name="Henrissat B."/>
            <person name="Grigoriev I.V."/>
            <person name="Hibbett D.S."/>
            <person name="Martin F."/>
            <person name="Nordberg H.P."/>
            <person name="Cantor M.N."/>
            <person name="Hua S.X."/>
        </authorList>
    </citation>
    <scope>NUCLEOTIDE SEQUENCE [LARGE SCALE GENOMIC DNA]</scope>
    <source>
        <strain evidence="2 3">Foug A</strain>
    </source>
</reference>
<feature type="region of interest" description="Disordered" evidence="1">
    <location>
        <begin position="126"/>
        <end position="148"/>
    </location>
</feature>